<dbReference type="Proteomes" id="UP000046395">
    <property type="component" value="Unassembled WGS sequence"/>
</dbReference>
<sequence>MSTLGSGFNFDTSAIKPASTAQTGGSLFGQAAPATSAFSFGAPSQGVFSFSAPAQPAASTALGAPFGTGSLFGQPGATAKQSFTGSGLFNLGSGTTTAQTAFPSAGFGQTAKPTMDAAGCPSTNAEVLRYIVALTNPQLYGDERDAIIAKLNQLLAFLGCGKAYYANSAPPIEFTPKNPFCRLKFVGYNKRTECRNEQGFVALIIKKKADEVRDNRQLLGDCIYRILGSRPSLAVHVDSVKPLPGERCEVNVFIVETNATTGLKRTIPATESYSFLVQPTIKAQLQSQASVEDLAPKTDILDEKLSAYLCVPPPGFDAFTWNQAQLDNPDKKTLIPWPINGFKELLERHRLQVQEMELQELSLQKVVESLKKADRCSADIQLKLENMKRTQQLLTHRLILIIAAEIMKFKHRSAFDKDEELLKYRLERIDSHLNGPLKIAGRLTEIFSRIRSRPECLSPSPLSEKLDSPFMFDAKLFLQRCQESLEGLITLVQKDMEMLNELSAQENIAPKQR</sequence>
<name>A0A5S6QJW2_TRIMR</name>
<dbReference type="InterPro" id="IPR025712">
    <property type="entry name" value="Nup54_alpha-helical_dom"/>
</dbReference>
<evidence type="ECO:0000259" key="4">
    <source>
        <dbReference type="Pfam" id="PF13874"/>
    </source>
</evidence>
<dbReference type="PANTHER" id="PTHR13000">
    <property type="entry name" value="NUCLEOPORIN P54"/>
    <property type="match status" value="1"/>
</dbReference>
<reference evidence="6" key="1">
    <citation type="submission" date="2019-12" db="UniProtKB">
        <authorList>
            <consortium name="WormBaseParasite"/>
        </authorList>
    </citation>
    <scope>IDENTIFICATION</scope>
</reference>
<evidence type="ECO:0000256" key="1">
    <source>
        <dbReference type="ARBA" id="ARBA00004123"/>
    </source>
</evidence>
<dbReference type="GO" id="GO:0017056">
    <property type="term" value="F:structural constituent of nuclear pore"/>
    <property type="evidence" value="ECO:0007669"/>
    <property type="project" value="TreeGrafter"/>
</dbReference>
<keyword evidence="2" id="KW-0813">Transport</keyword>
<dbReference type="Pfam" id="PF13874">
    <property type="entry name" value="Nup54"/>
    <property type="match status" value="1"/>
</dbReference>
<dbReference type="GO" id="GO:0006607">
    <property type="term" value="P:NLS-bearing protein import into nucleus"/>
    <property type="evidence" value="ECO:0007669"/>
    <property type="project" value="TreeGrafter"/>
</dbReference>
<comment type="subcellular location">
    <subcellularLocation>
        <location evidence="1">Nucleus</location>
    </subcellularLocation>
</comment>
<proteinExistence type="predicted"/>
<dbReference type="GO" id="GO:0044613">
    <property type="term" value="C:nuclear pore central transport channel"/>
    <property type="evidence" value="ECO:0007669"/>
    <property type="project" value="TreeGrafter"/>
</dbReference>
<dbReference type="WBParaSite" id="TMUE_2000007167.1">
    <property type="protein sequence ID" value="TMUE_2000007167.1"/>
    <property type="gene ID" value="WBGene00286999"/>
</dbReference>
<evidence type="ECO:0000256" key="2">
    <source>
        <dbReference type="ARBA" id="ARBA00022448"/>
    </source>
</evidence>
<accession>A0A5S6QJW2</accession>
<keyword evidence="3" id="KW-0539">Nucleus</keyword>
<dbReference type="GO" id="GO:0006999">
    <property type="term" value="P:nuclear pore organization"/>
    <property type="evidence" value="ECO:0007669"/>
    <property type="project" value="TreeGrafter"/>
</dbReference>
<evidence type="ECO:0000313" key="6">
    <source>
        <dbReference type="WBParaSite" id="TMUE_2000007167.1"/>
    </source>
</evidence>
<evidence type="ECO:0000313" key="5">
    <source>
        <dbReference type="Proteomes" id="UP000046395"/>
    </source>
</evidence>
<feature type="domain" description="Nucleoporin Nup54 alpha-helical" evidence="4">
    <location>
        <begin position="312"/>
        <end position="449"/>
    </location>
</feature>
<dbReference type="GO" id="GO:0036228">
    <property type="term" value="P:protein localization to nuclear inner membrane"/>
    <property type="evidence" value="ECO:0007669"/>
    <property type="project" value="TreeGrafter"/>
</dbReference>
<organism evidence="5 6">
    <name type="scientific">Trichuris muris</name>
    <name type="common">Mouse whipworm</name>
    <dbReference type="NCBI Taxonomy" id="70415"/>
    <lineage>
        <taxon>Eukaryota</taxon>
        <taxon>Metazoa</taxon>
        <taxon>Ecdysozoa</taxon>
        <taxon>Nematoda</taxon>
        <taxon>Enoplea</taxon>
        <taxon>Dorylaimia</taxon>
        <taxon>Trichinellida</taxon>
        <taxon>Trichuridae</taxon>
        <taxon>Trichuris</taxon>
    </lineage>
</organism>
<dbReference type="STRING" id="70415.A0A5S6QJW2"/>
<protein>
    <submittedName>
        <fullName evidence="6">Nup54 domain-containing protein</fullName>
    </submittedName>
</protein>
<dbReference type="AlphaFoldDB" id="A0A5S6QJW2"/>
<dbReference type="PANTHER" id="PTHR13000:SF0">
    <property type="entry name" value="NUCLEOPORIN P54"/>
    <property type="match status" value="1"/>
</dbReference>
<keyword evidence="5" id="KW-1185">Reference proteome</keyword>
<evidence type="ECO:0000256" key="3">
    <source>
        <dbReference type="ARBA" id="ARBA00023242"/>
    </source>
</evidence>
<dbReference type="InterPro" id="IPR024864">
    <property type="entry name" value="Nup54/Nup57/Nup44"/>
</dbReference>